<proteinExistence type="predicted"/>
<organism evidence="3 4">
    <name type="scientific">Phialocephala subalpina</name>
    <dbReference type="NCBI Taxonomy" id="576137"/>
    <lineage>
        <taxon>Eukaryota</taxon>
        <taxon>Fungi</taxon>
        <taxon>Dikarya</taxon>
        <taxon>Ascomycota</taxon>
        <taxon>Pezizomycotina</taxon>
        <taxon>Leotiomycetes</taxon>
        <taxon>Helotiales</taxon>
        <taxon>Mollisiaceae</taxon>
        <taxon>Phialocephala</taxon>
        <taxon>Phialocephala fortinii species complex</taxon>
    </lineage>
</organism>
<dbReference type="AlphaFoldDB" id="A0A1L7X5F7"/>
<evidence type="ECO:0000313" key="3">
    <source>
        <dbReference type="EMBL" id="CZR60248.1"/>
    </source>
</evidence>
<feature type="signal peptide" evidence="1">
    <location>
        <begin position="1"/>
        <end position="21"/>
    </location>
</feature>
<evidence type="ECO:0000256" key="1">
    <source>
        <dbReference type="SAM" id="SignalP"/>
    </source>
</evidence>
<dbReference type="Proteomes" id="UP000184330">
    <property type="component" value="Unassembled WGS sequence"/>
</dbReference>
<feature type="domain" description="DUF8021" evidence="2">
    <location>
        <begin position="266"/>
        <end position="414"/>
    </location>
</feature>
<keyword evidence="1" id="KW-0732">Signal</keyword>
<accession>A0A1L7X5F7</accession>
<reference evidence="3 4" key="1">
    <citation type="submission" date="2016-03" db="EMBL/GenBank/DDBJ databases">
        <authorList>
            <person name="Ploux O."/>
        </authorList>
    </citation>
    <scope>NUCLEOTIDE SEQUENCE [LARGE SCALE GENOMIC DNA]</scope>
    <source>
        <strain evidence="3 4">UAMH 11012</strain>
    </source>
</reference>
<gene>
    <name evidence="3" type="ORF">PAC_10144</name>
</gene>
<sequence length="589" mass="64263">MAIIWSIVIPVLTLAPSLVFALPNVTAVRLGANHCNGYPNSRPSDVSGAGPFIFHPDQADNSSINDMKVGGHGTGLVVYTNPQTAIELFSCSNHSLYDYLSDLSPNPPRMLTFLTSEDDKQVIYSDLGFEPETYAHEVAGVRQDGVFLGSGNVTTWAFNLVSGTGVAPSDGYYQMRLLPKSEEVIGKILREGEFKGFLKIVPISAEDAALKITSEITLVICVLKVKSDQKISEIETAITRDAGGAARYESMTQPEGVWLEAVPQAQRVSHATLVARSNMYYIGMERNNPKRNYSFSSKDCLRIEDALQTTNVKTGDVYGHSNDTVFSSLSCEEQFRSGFLGFVTKVRERRFIVVDEERQTVFAVSTIDQNGTIRTLPELNGTGSPVPKYFDVPRGAQGMEAFQVRDNKLSRIEMTLIEVPYGMRSAFHIGDLVYLHGPGTNLTVASPCDRACLEGVLKQVALPGRDGYAASFADPATGTAGYWGLTKEQLTPGVLALRVKADSGKMTEIETIGVRAESSGARFGTLTLMRPPLPIEWDSSSLGKFNSVFQQDTTVSTNISQALTTSYFDGLQRHSSIGVPFTPECIHRD</sequence>
<feature type="chain" id="PRO_5013154505" description="DUF8021 domain-containing protein" evidence="1">
    <location>
        <begin position="22"/>
        <end position="589"/>
    </location>
</feature>
<protein>
    <recommendedName>
        <fullName evidence="2">DUF8021 domain-containing protein</fullName>
    </recommendedName>
</protein>
<evidence type="ECO:0000313" key="4">
    <source>
        <dbReference type="Proteomes" id="UP000184330"/>
    </source>
</evidence>
<dbReference type="InterPro" id="IPR058334">
    <property type="entry name" value="DUF8021"/>
</dbReference>
<evidence type="ECO:0000259" key="2">
    <source>
        <dbReference type="Pfam" id="PF26061"/>
    </source>
</evidence>
<dbReference type="EMBL" id="FJOG01000015">
    <property type="protein sequence ID" value="CZR60248.1"/>
    <property type="molecule type" value="Genomic_DNA"/>
</dbReference>
<name>A0A1L7X5F7_9HELO</name>
<keyword evidence="4" id="KW-1185">Reference proteome</keyword>
<dbReference type="Pfam" id="PF26061">
    <property type="entry name" value="DUF8021"/>
    <property type="match status" value="1"/>
</dbReference>
<dbReference type="OrthoDB" id="5229624at2759"/>